<feature type="active site" description="Proton donor" evidence="8">
    <location>
        <position position="348"/>
    </location>
</feature>
<dbReference type="InterPro" id="IPR015883">
    <property type="entry name" value="Glyco_hydro_20_cat"/>
</dbReference>
<protein>
    <recommendedName>
        <fullName evidence="7">Beta-hexosaminidase</fullName>
        <ecNumber evidence="7">3.2.1.52</ecNumber>
    </recommendedName>
</protein>
<dbReference type="PANTHER" id="PTHR22600">
    <property type="entry name" value="BETA-HEXOSAMINIDASE"/>
    <property type="match status" value="1"/>
</dbReference>
<evidence type="ECO:0000256" key="5">
    <source>
        <dbReference type="ARBA" id="ARBA00023180"/>
    </source>
</evidence>
<evidence type="ECO:0000256" key="6">
    <source>
        <dbReference type="ARBA" id="ARBA00023295"/>
    </source>
</evidence>
<dbReference type="AlphaFoldDB" id="Q22C96"/>
<dbReference type="KEGG" id="tet:TTHERM_01068140"/>
<feature type="domain" description="Glycoside hydrolase family 20 catalytic" evidence="10">
    <location>
        <begin position="185"/>
        <end position="518"/>
    </location>
</feature>
<dbReference type="HOGENOM" id="CLU_007082_0_3_1"/>
<dbReference type="eggNOG" id="KOG2499">
    <property type="taxonomic scope" value="Eukaryota"/>
</dbReference>
<dbReference type="OrthoDB" id="428480at2759"/>
<dbReference type="InterPro" id="IPR029018">
    <property type="entry name" value="Hex-like_dom2"/>
</dbReference>
<dbReference type="FunFam" id="3.20.20.80:FF:000063">
    <property type="entry name" value="Beta-hexosaminidase"/>
    <property type="match status" value="1"/>
</dbReference>
<dbReference type="InterPro" id="IPR025705">
    <property type="entry name" value="Beta_hexosaminidase_sua/sub"/>
</dbReference>
<dbReference type="GO" id="GO:0016020">
    <property type="term" value="C:membrane"/>
    <property type="evidence" value="ECO:0007669"/>
    <property type="project" value="TreeGrafter"/>
</dbReference>
<evidence type="ECO:0000256" key="9">
    <source>
        <dbReference type="SAM" id="SignalP"/>
    </source>
</evidence>
<dbReference type="CDD" id="cd06562">
    <property type="entry name" value="GH20_HexA_HexB-like"/>
    <property type="match status" value="1"/>
</dbReference>
<sequence>MQKSIIIAAILLVGLASALRIVPVPQNLQKGNFTFEVASIDSVEFQFKTSGRLNELSSVQQRILESQNEQNLRKFKSIAHEKLDERLSKLKVAQAKNGLKGANLVVKVFLNNTDTQYTSYDNFKIDEAYEISINQNLTNIEFKCHGYVSFLRAIETFIQILIQSHQKTHFAFDFLPLSINDAPAFGHRGVMIDTSRHFLSLEAIKQTIRGLSISKFNVLHLHLTDSESFPFELFSYPEITAFGAYSPEEIYTQEELRELDAYSQTYGVILIPEIDSPAHTRSWSNPPNLQDIDACRDYPKEQWGLFCNEPPCGQLDVTLEKARTVAADIMVETARIFSSEFLHLGGDEPNKHCWETKASIAEYMKANNISNYNELQTFYRDFQKEVIEQNNLNKKRIFWLASNNVDVQTDDQAIMQFWGDLDEYSYMLKVNNPVILSTYTYLYLDCGLGNTFGDNSWCDPYKTWKRIYSFDVTAGNLISRERNLGSEAAIWTETSTTDDFVQKLFPRVIALSLNLWNPEAKLADIELVKHLVAIKDSIRLAGIPTGAVSSQYCELNVEHCFFEN</sequence>
<gene>
    <name evidence="11" type="ORF">TTHERM_01068140</name>
</gene>
<dbReference type="EC" id="3.2.1.52" evidence="7"/>
<dbReference type="InParanoid" id="Q22C96"/>
<dbReference type="GO" id="GO:0004563">
    <property type="term" value="F:beta-N-acetylhexosaminidase activity"/>
    <property type="evidence" value="ECO:0007669"/>
    <property type="project" value="UniProtKB-EC"/>
</dbReference>
<evidence type="ECO:0000313" key="12">
    <source>
        <dbReference type="Proteomes" id="UP000009168"/>
    </source>
</evidence>
<accession>Q22C96</accession>
<comment type="catalytic activity">
    <reaction evidence="1 7">
        <text>Hydrolysis of terminal non-reducing N-acetyl-D-hexosamine residues in N-acetyl-beta-D-hexosaminides.</text>
        <dbReference type="EC" id="3.2.1.52"/>
    </reaction>
</comment>
<keyword evidence="3 9" id="KW-0732">Signal</keyword>
<dbReference type="GeneID" id="7831150"/>
<keyword evidence="4 7" id="KW-0378">Hydrolase</keyword>
<evidence type="ECO:0000256" key="3">
    <source>
        <dbReference type="ARBA" id="ARBA00022729"/>
    </source>
</evidence>
<dbReference type="Gene3D" id="3.20.20.80">
    <property type="entry name" value="Glycosidases"/>
    <property type="match status" value="1"/>
</dbReference>
<keyword evidence="5" id="KW-0325">Glycoprotein</keyword>
<evidence type="ECO:0000256" key="8">
    <source>
        <dbReference type="PIRSR" id="PIRSR001093-1"/>
    </source>
</evidence>
<dbReference type="PRINTS" id="PR00738">
    <property type="entry name" value="GLHYDRLASE20"/>
</dbReference>
<evidence type="ECO:0000259" key="10">
    <source>
        <dbReference type="Pfam" id="PF00728"/>
    </source>
</evidence>
<dbReference type="PANTHER" id="PTHR22600:SF57">
    <property type="entry name" value="BETA-N-ACETYLHEXOSAMINIDASE"/>
    <property type="match status" value="1"/>
</dbReference>
<dbReference type="PIRSF" id="PIRSF001093">
    <property type="entry name" value="B-hxosamndse_ab_euk"/>
    <property type="match status" value="1"/>
</dbReference>
<name>Q22C96_TETTS</name>
<dbReference type="Pfam" id="PF00728">
    <property type="entry name" value="Glyco_hydro_20"/>
    <property type="match status" value="1"/>
</dbReference>
<evidence type="ECO:0000256" key="2">
    <source>
        <dbReference type="ARBA" id="ARBA00006285"/>
    </source>
</evidence>
<feature type="chain" id="PRO_5004200641" description="Beta-hexosaminidase" evidence="9">
    <location>
        <begin position="19"/>
        <end position="564"/>
    </location>
</feature>
<dbReference type="InterPro" id="IPR017853">
    <property type="entry name" value="GH"/>
</dbReference>
<dbReference type="Proteomes" id="UP000009168">
    <property type="component" value="Unassembled WGS sequence"/>
</dbReference>
<dbReference type="GO" id="GO:0005975">
    <property type="term" value="P:carbohydrate metabolic process"/>
    <property type="evidence" value="ECO:0007669"/>
    <property type="project" value="InterPro"/>
</dbReference>
<dbReference type="STRING" id="312017.Q22C96"/>
<organism evidence="11 12">
    <name type="scientific">Tetrahymena thermophila (strain SB210)</name>
    <dbReference type="NCBI Taxonomy" id="312017"/>
    <lineage>
        <taxon>Eukaryota</taxon>
        <taxon>Sar</taxon>
        <taxon>Alveolata</taxon>
        <taxon>Ciliophora</taxon>
        <taxon>Intramacronucleata</taxon>
        <taxon>Oligohymenophorea</taxon>
        <taxon>Hymenostomatida</taxon>
        <taxon>Tetrahymenina</taxon>
        <taxon>Tetrahymenidae</taxon>
        <taxon>Tetrahymena</taxon>
    </lineage>
</organism>
<dbReference type="SUPFAM" id="SSF51445">
    <property type="entry name" value="(Trans)glycosidases"/>
    <property type="match status" value="1"/>
</dbReference>
<comment type="similarity">
    <text evidence="2 7">Belongs to the glycosyl hydrolase 20 family.</text>
</comment>
<keyword evidence="12" id="KW-1185">Reference proteome</keyword>
<evidence type="ECO:0000256" key="7">
    <source>
        <dbReference type="PIRNR" id="PIRNR001093"/>
    </source>
</evidence>
<keyword evidence="6 7" id="KW-0326">Glycosidase</keyword>
<dbReference type="EMBL" id="GG662550">
    <property type="protein sequence ID" value="EAR82911.1"/>
    <property type="molecule type" value="Genomic_DNA"/>
</dbReference>
<dbReference type="RefSeq" id="XP_001030574.1">
    <property type="nucleotide sequence ID" value="XM_001030574.1"/>
</dbReference>
<dbReference type="OMA" id="YSWVPKL"/>
<proteinExistence type="inferred from homology"/>
<reference evidence="12" key="1">
    <citation type="journal article" date="2006" name="PLoS Biol.">
        <title>Macronuclear genome sequence of the ciliate Tetrahymena thermophila, a model eukaryote.</title>
        <authorList>
            <person name="Eisen J.A."/>
            <person name="Coyne R.S."/>
            <person name="Wu M."/>
            <person name="Wu D."/>
            <person name="Thiagarajan M."/>
            <person name="Wortman J.R."/>
            <person name="Badger J.H."/>
            <person name="Ren Q."/>
            <person name="Amedeo P."/>
            <person name="Jones K.M."/>
            <person name="Tallon L.J."/>
            <person name="Delcher A.L."/>
            <person name="Salzberg S.L."/>
            <person name="Silva J.C."/>
            <person name="Haas B.J."/>
            <person name="Majoros W.H."/>
            <person name="Farzad M."/>
            <person name="Carlton J.M."/>
            <person name="Smith R.K. Jr."/>
            <person name="Garg J."/>
            <person name="Pearlman R.E."/>
            <person name="Karrer K.M."/>
            <person name="Sun L."/>
            <person name="Manning G."/>
            <person name="Elde N.C."/>
            <person name="Turkewitz A.P."/>
            <person name="Asai D.J."/>
            <person name="Wilkes D.E."/>
            <person name="Wang Y."/>
            <person name="Cai H."/>
            <person name="Collins K."/>
            <person name="Stewart B.A."/>
            <person name="Lee S.R."/>
            <person name="Wilamowska K."/>
            <person name="Weinberg Z."/>
            <person name="Ruzzo W.L."/>
            <person name="Wloga D."/>
            <person name="Gaertig J."/>
            <person name="Frankel J."/>
            <person name="Tsao C.-C."/>
            <person name="Gorovsky M.A."/>
            <person name="Keeling P.J."/>
            <person name="Waller R.F."/>
            <person name="Patron N.J."/>
            <person name="Cherry J.M."/>
            <person name="Stover N.A."/>
            <person name="Krieger C.J."/>
            <person name="del Toro C."/>
            <person name="Ryder H.F."/>
            <person name="Williamson S.C."/>
            <person name="Barbeau R.A."/>
            <person name="Hamilton E.P."/>
            <person name="Orias E."/>
        </authorList>
    </citation>
    <scope>NUCLEOTIDE SEQUENCE [LARGE SCALE GENOMIC DNA]</scope>
    <source>
        <strain evidence="12">SB210</strain>
    </source>
</reference>
<evidence type="ECO:0000256" key="1">
    <source>
        <dbReference type="ARBA" id="ARBA00001231"/>
    </source>
</evidence>
<feature type="signal peptide" evidence="9">
    <location>
        <begin position="1"/>
        <end position="18"/>
    </location>
</feature>
<dbReference type="SUPFAM" id="SSF55545">
    <property type="entry name" value="beta-N-acetylhexosaminidase-like domain"/>
    <property type="match status" value="1"/>
</dbReference>
<dbReference type="GO" id="GO:0030203">
    <property type="term" value="P:glycosaminoglycan metabolic process"/>
    <property type="evidence" value="ECO:0007669"/>
    <property type="project" value="TreeGrafter"/>
</dbReference>
<dbReference type="Gene3D" id="3.30.379.10">
    <property type="entry name" value="Chitobiase/beta-hexosaminidase domain 2-like"/>
    <property type="match status" value="1"/>
</dbReference>
<evidence type="ECO:0000256" key="4">
    <source>
        <dbReference type="ARBA" id="ARBA00022801"/>
    </source>
</evidence>
<evidence type="ECO:0000313" key="11">
    <source>
        <dbReference type="EMBL" id="EAR82911.1"/>
    </source>
</evidence>